<keyword evidence="3 4" id="KW-0413">Isomerase</keyword>
<dbReference type="EC" id="5.1.1.1" evidence="4"/>
<evidence type="ECO:0000313" key="8">
    <source>
        <dbReference type="EMBL" id="KPL71833.1"/>
    </source>
</evidence>
<dbReference type="OrthoDB" id="9813814at2"/>
<evidence type="ECO:0000259" key="7">
    <source>
        <dbReference type="SMART" id="SM01005"/>
    </source>
</evidence>
<dbReference type="InterPro" id="IPR009006">
    <property type="entry name" value="Ala_racemase/Decarboxylase_C"/>
</dbReference>
<dbReference type="GO" id="GO:0030632">
    <property type="term" value="P:D-alanine biosynthetic process"/>
    <property type="evidence" value="ECO:0007669"/>
    <property type="project" value="UniProtKB-UniRule"/>
</dbReference>
<dbReference type="RefSeq" id="WP_062420491.1">
    <property type="nucleotide sequence ID" value="NZ_BBYA01000002.1"/>
</dbReference>
<name>A0A0P6WYT8_9CHLR</name>
<dbReference type="FunFam" id="3.20.20.10:FF:000002">
    <property type="entry name" value="Alanine racemase"/>
    <property type="match status" value="1"/>
</dbReference>
<comment type="catalytic activity">
    <reaction evidence="4">
        <text>L-alanine = D-alanine</text>
        <dbReference type="Rhea" id="RHEA:20249"/>
        <dbReference type="ChEBI" id="CHEBI:57416"/>
        <dbReference type="ChEBI" id="CHEBI:57972"/>
        <dbReference type="EC" id="5.1.1.1"/>
    </reaction>
</comment>
<protein>
    <recommendedName>
        <fullName evidence="4">Alanine racemase</fullName>
        <ecNumber evidence="4">5.1.1.1</ecNumber>
    </recommendedName>
</protein>
<dbReference type="STRING" id="229920.ADM99_10435"/>
<feature type="domain" description="Alanine racemase C-terminal" evidence="7">
    <location>
        <begin position="243"/>
        <end position="369"/>
    </location>
</feature>
<dbReference type="HAMAP" id="MF_01201">
    <property type="entry name" value="Ala_racemase"/>
    <property type="match status" value="1"/>
</dbReference>
<evidence type="ECO:0000256" key="1">
    <source>
        <dbReference type="ARBA" id="ARBA00001933"/>
    </source>
</evidence>
<dbReference type="InterPro" id="IPR029066">
    <property type="entry name" value="PLP-binding_barrel"/>
</dbReference>
<accession>A0A0P6WYT8</accession>
<comment type="pathway">
    <text evidence="4">Amino-acid biosynthesis; D-alanine biosynthesis; D-alanine from L-alanine: step 1/1.</text>
</comment>
<comment type="similarity">
    <text evidence="4">Belongs to the alanine racemase family.</text>
</comment>
<dbReference type="UniPathway" id="UPA00042">
    <property type="reaction ID" value="UER00497"/>
</dbReference>
<feature type="binding site" evidence="4 6">
    <location>
        <position position="135"/>
    </location>
    <ligand>
        <name>substrate</name>
    </ligand>
</feature>
<feature type="active site" description="Proton acceptor; specific for L-alanine" evidence="4">
    <location>
        <position position="264"/>
    </location>
</feature>
<comment type="caution">
    <text evidence="8">The sequence shown here is derived from an EMBL/GenBank/DDBJ whole genome shotgun (WGS) entry which is preliminary data.</text>
</comment>
<dbReference type="PATRIC" id="fig|229920.5.peg.1999"/>
<dbReference type="GO" id="GO:0030170">
    <property type="term" value="F:pyridoxal phosphate binding"/>
    <property type="evidence" value="ECO:0007669"/>
    <property type="project" value="UniProtKB-UniRule"/>
</dbReference>
<feature type="active site" description="Proton acceptor; specific for D-alanine" evidence="4">
    <location>
        <position position="37"/>
    </location>
</feature>
<dbReference type="SUPFAM" id="SSF51419">
    <property type="entry name" value="PLP-binding barrel"/>
    <property type="match status" value="1"/>
</dbReference>
<gene>
    <name evidence="8" type="ORF">ADM99_10435</name>
</gene>
<dbReference type="GO" id="GO:0005829">
    <property type="term" value="C:cytosol"/>
    <property type="evidence" value="ECO:0007669"/>
    <property type="project" value="TreeGrafter"/>
</dbReference>
<evidence type="ECO:0000256" key="3">
    <source>
        <dbReference type="ARBA" id="ARBA00023235"/>
    </source>
</evidence>
<evidence type="ECO:0000313" key="9">
    <source>
        <dbReference type="Proteomes" id="UP000050430"/>
    </source>
</evidence>
<dbReference type="EMBL" id="LGCK01000010">
    <property type="protein sequence ID" value="KPL71833.1"/>
    <property type="molecule type" value="Genomic_DNA"/>
</dbReference>
<dbReference type="Proteomes" id="UP000050430">
    <property type="component" value="Unassembled WGS sequence"/>
</dbReference>
<dbReference type="NCBIfam" id="TIGR00492">
    <property type="entry name" value="alr"/>
    <property type="match status" value="1"/>
</dbReference>
<dbReference type="InterPro" id="IPR000821">
    <property type="entry name" value="Ala_racemase"/>
</dbReference>
<dbReference type="InterPro" id="IPR020622">
    <property type="entry name" value="Ala_racemase_pyridoxalP-BS"/>
</dbReference>
<evidence type="ECO:0000256" key="6">
    <source>
        <dbReference type="PIRSR" id="PIRSR600821-52"/>
    </source>
</evidence>
<dbReference type="SMART" id="SM01005">
    <property type="entry name" value="Ala_racemase_C"/>
    <property type="match status" value="1"/>
</dbReference>
<dbReference type="InterPro" id="IPR001608">
    <property type="entry name" value="Ala_racemase_N"/>
</dbReference>
<organism evidence="8 9">
    <name type="scientific">Leptolinea tardivitalis</name>
    <dbReference type="NCBI Taxonomy" id="229920"/>
    <lineage>
        <taxon>Bacteria</taxon>
        <taxon>Bacillati</taxon>
        <taxon>Chloroflexota</taxon>
        <taxon>Anaerolineae</taxon>
        <taxon>Anaerolineales</taxon>
        <taxon>Anaerolineaceae</taxon>
        <taxon>Leptolinea</taxon>
    </lineage>
</organism>
<dbReference type="CDD" id="cd00430">
    <property type="entry name" value="PLPDE_III_AR"/>
    <property type="match status" value="1"/>
</dbReference>
<feature type="binding site" evidence="4 6">
    <location>
        <position position="310"/>
    </location>
    <ligand>
        <name>substrate</name>
    </ligand>
</feature>
<dbReference type="SUPFAM" id="SSF50621">
    <property type="entry name" value="Alanine racemase C-terminal domain-like"/>
    <property type="match status" value="1"/>
</dbReference>
<proteinExistence type="inferred from homology"/>
<evidence type="ECO:0000256" key="5">
    <source>
        <dbReference type="PIRSR" id="PIRSR600821-50"/>
    </source>
</evidence>
<dbReference type="Pfam" id="PF01168">
    <property type="entry name" value="Ala_racemase_N"/>
    <property type="match status" value="1"/>
</dbReference>
<dbReference type="InterPro" id="IPR011079">
    <property type="entry name" value="Ala_racemase_C"/>
</dbReference>
<dbReference type="Gene3D" id="2.40.37.10">
    <property type="entry name" value="Lyase, Ornithine Decarboxylase, Chain A, domain 1"/>
    <property type="match status" value="1"/>
</dbReference>
<feature type="modified residue" description="N6-(pyridoxal phosphate)lysine" evidence="4 5">
    <location>
        <position position="37"/>
    </location>
</feature>
<sequence length="372" mass="40274">MIINDHTDWLEIDLGAFKKNIEKMKEITGRPVMAVIKANAYGHGLAEIAKAALQGGASICGVARVEEAFRIRRKGIHGKMLVLGGAMADSIPFALAEDVSLTISDPVTAKIFSDEAVRLGGVVHVHAKVDTGMNRLGVPVEEGIEFLRLLKSLPGLRVDGLFTHFARADEVNAGTTEIQLDRYNRFLTDVRGAGLLPPLVHAANSAASLFFPAARYDMVRPGIALFGINPAEDAVLPDGFTPIMEWKTRLISIKDIPAGSGISYGHKYTTTHTERVGVIAVGYADGFRRVEGNKVLIRGRYAPVLGSVCMDQCMVSLDDIPDARLEDEVVLIGSQGGKQISAEMIAHKWGTIAYEVVCGLTARLPRIYRDEA</sequence>
<dbReference type="Pfam" id="PF00842">
    <property type="entry name" value="Ala_racemase_C"/>
    <property type="match status" value="1"/>
</dbReference>
<dbReference type="PROSITE" id="PS00395">
    <property type="entry name" value="ALANINE_RACEMASE"/>
    <property type="match status" value="1"/>
</dbReference>
<keyword evidence="2 4" id="KW-0663">Pyridoxal phosphate</keyword>
<dbReference type="AlphaFoldDB" id="A0A0P6WYT8"/>
<reference evidence="8 9" key="1">
    <citation type="submission" date="2015-07" db="EMBL/GenBank/DDBJ databases">
        <title>Genome sequence of Leptolinea tardivitalis DSM 16556.</title>
        <authorList>
            <person name="Hemp J."/>
            <person name="Ward L.M."/>
            <person name="Pace L.A."/>
            <person name="Fischer W.W."/>
        </authorList>
    </citation>
    <scope>NUCLEOTIDE SEQUENCE [LARGE SCALE GENOMIC DNA]</scope>
    <source>
        <strain evidence="8 9">YMTK-2</strain>
    </source>
</reference>
<evidence type="ECO:0000256" key="4">
    <source>
        <dbReference type="HAMAP-Rule" id="MF_01201"/>
    </source>
</evidence>
<evidence type="ECO:0000256" key="2">
    <source>
        <dbReference type="ARBA" id="ARBA00022898"/>
    </source>
</evidence>
<dbReference type="PANTHER" id="PTHR30511">
    <property type="entry name" value="ALANINE RACEMASE"/>
    <property type="match status" value="1"/>
</dbReference>
<dbReference type="Gene3D" id="3.20.20.10">
    <property type="entry name" value="Alanine racemase"/>
    <property type="match status" value="1"/>
</dbReference>
<comment type="function">
    <text evidence="4">Catalyzes the interconversion of L-alanine and D-alanine. May also act on other amino acids.</text>
</comment>
<dbReference type="PRINTS" id="PR00992">
    <property type="entry name" value="ALARACEMASE"/>
</dbReference>
<dbReference type="PANTHER" id="PTHR30511:SF0">
    <property type="entry name" value="ALANINE RACEMASE, CATABOLIC-RELATED"/>
    <property type="match status" value="1"/>
</dbReference>
<comment type="cofactor">
    <cofactor evidence="1 4 5">
        <name>pyridoxal 5'-phosphate</name>
        <dbReference type="ChEBI" id="CHEBI:597326"/>
    </cofactor>
</comment>
<keyword evidence="9" id="KW-1185">Reference proteome</keyword>
<dbReference type="GO" id="GO:0008784">
    <property type="term" value="F:alanine racemase activity"/>
    <property type="evidence" value="ECO:0007669"/>
    <property type="project" value="UniProtKB-UniRule"/>
</dbReference>